<dbReference type="RefSeq" id="WP_309562437.1">
    <property type="nucleotide sequence ID" value="NZ_JAVJIU010000004.1"/>
</dbReference>
<keyword evidence="3" id="KW-1185">Reference proteome</keyword>
<dbReference type="InterPro" id="IPR032710">
    <property type="entry name" value="NTF2-like_dom_sf"/>
</dbReference>
<sequence>MKLLKMIPLFTLLFLFSCNDAEKKEADDMDDMAEQAETRDPAEINKQWIDSWNKNDASTLDSLTAGDAVLYMQGKTMNTDSIRAWYKETAPMMEGLKTRSEKNFSGKDLAYDAGTYSHGVKGDSTGTTFEGAYTFIWKKTNNDWKLQVLNITDKTPDSTAVEMENE</sequence>
<gene>
    <name evidence="2" type="ORF">RE431_13090</name>
</gene>
<evidence type="ECO:0000313" key="3">
    <source>
        <dbReference type="Proteomes" id="UP001257234"/>
    </source>
</evidence>
<feature type="domain" description="DUF4440" evidence="1">
    <location>
        <begin position="44"/>
        <end position="146"/>
    </location>
</feature>
<dbReference type="EMBL" id="JAVJIU010000004">
    <property type="protein sequence ID" value="MDR5591577.1"/>
    <property type="molecule type" value="Genomic_DNA"/>
</dbReference>
<comment type="caution">
    <text evidence="2">The sequence shown here is derived from an EMBL/GenBank/DDBJ whole genome shotgun (WGS) entry which is preliminary data.</text>
</comment>
<proteinExistence type="predicted"/>
<dbReference type="SUPFAM" id="SSF54427">
    <property type="entry name" value="NTF2-like"/>
    <property type="match status" value="1"/>
</dbReference>
<evidence type="ECO:0000259" key="1">
    <source>
        <dbReference type="Pfam" id="PF14534"/>
    </source>
</evidence>
<reference evidence="3" key="1">
    <citation type="submission" date="2023-07" db="EMBL/GenBank/DDBJ databases">
        <title>Christiangramia sp. SM2212., a novel bacterium of the family Flavobacteriaceae isolated from the sea sediment.</title>
        <authorList>
            <person name="Wang J."/>
            <person name="Zhang X."/>
        </authorList>
    </citation>
    <scope>NUCLEOTIDE SEQUENCE [LARGE SCALE GENOMIC DNA]</scope>
    <source>
        <strain evidence="3">SM2212</strain>
    </source>
</reference>
<dbReference type="InterPro" id="IPR027843">
    <property type="entry name" value="DUF4440"/>
</dbReference>
<accession>A0ABU1ET67</accession>
<dbReference type="Proteomes" id="UP001257234">
    <property type="component" value="Unassembled WGS sequence"/>
</dbReference>
<organism evidence="2 3">
    <name type="scientific">Christiangramia sediminicola</name>
    <dbReference type="NCBI Taxonomy" id="3073267"/>
    <lineage>
        <taxon>Bacteria</taxon>
        <taxon>Pseudomonadati</taxon>
        <taxon>Bacteroidota</taxon>
        <taxon>Flavobacteriia</taxon>
        <taxon>Flavobacteriales</taxon>
        <taxon>Flavobacteriaceae</taxon>
        <taxon>Christiangramia</taxon>
    </lineage>
</organism>
<name>A0ABU1ET67_9FLAO</name>
<dbReference type="PROSITE" id="PS51257">
    <property type="entry name" value="PROKAR_LIPOPROTEIN"/>
    <property type="match status" value="1"/>
</dbReference>
<dbReference type="Pfam" id="PF14534">
    <property type="entry name" value="DUF4440"/>
    <property type="match status" value="1"/>
</dbReference>
<dbReference type="Gene3D" id="3.10.450.50">
    <property type="match status" value="1"/>
</dbReference>
<protein>
    <submittedName>
        <fullName evidence="2">Nuclear transport factor 2 family protein</fullName>
    </submittedName>
</protein>
<evidence type="ECO:0000313" key="2">
    <source>
        <dbReference type="EMBL" id="MDR5591577.1"/>
    </source>
</evidence>